<dbReference type="FunFam" id="1.20.120.550:FF:000002">
    <property type="entry name" value="Microsomal glutathione S-transferase 1"/>
    <property type="match status" value="1"/>
</dbReference>
<dbReference type="InterPro" id="IPR023352">
    <property type="entry name" value="MAPEG-like_dom_sf"/>
</dbReference>
<comment type="subcellular location">
    <subcellularLocation>
        <location evidence="3">Endoplasmic reticulum membrane</location>
        <topology evidence="3">Multi-pass membrane protein</topology>
    </subcellularLocation>
    <subcellularLocation>
        <location evidence="2">Mitochondrion outer membrane</location>
    </subcellularLocation>
</comment>
<evidence type="ECO:0000256" key="12">
    <source>
        <dbReference type="ARBA" id="ARBA00023128"/>
    </source>
</evidence>
<reference evidence="18" key="1">
    <citation type="submission" date="2021-02" db="EMBL/GenBank/DDBJ databases">
        <authorList>
            <person name="Nowell W R."/>
        </authorList>
    </citation>
    <scope>NUCLEOTIDE SEQUENCE</scope>
</reference>
<dbReference type="Gene3D" id="1.20.120.550">
    <property type="entry name" value="Membrane associated eicosanoid/glutathione metabolism-like domain"/>
    <property type="match status" value="1"/>
</dbReference>
<evidence type="ECO:0000256" key="16">
    <source>
        <dbReference type="ARBA" id="ARBA00049385"/>
    </source>
</evidence>
<comment type="function">
    <text evidence="1">Conjugation of reduced glutathione to a wide number of exogenous and endogenous hydrophobic electrophiles.</text>
</comment>
<evidence type="ECO:0000256" key="17">
    <source>
        <dbReference type="SAM" id="Phobius"/>
    </source>
</evidence>
<keyword evidence="10 17" id="KW-1133">Transmembrane helix</keyword>
<sequence>MLHLNNRILQRYVDNHLCTHESDFQKFCFLCSGINVKMMAMSLLTSGERFAKNAFANPEDIPLGNKNQGKVTFTDPDVERVRRNHLNDIENILPFVVIGMLYVATNPNAMVALWHFRIFFFSRIFHTIAYQVPLPQPSRAIGFTVGYLTTISMAVQLFLALLK</sequence>
<evidence type="ECO:0000256" key="1">
    <source>
        <dbReference type="ARBA" id="ARBA00003701"/>
    </source>
</evidence>
<dbReference type="GO" id="GO:0005741">
    <property type="term" value="C:mitochondrial outer membrane"/>
    <property type="evidence" value="ECO:0007669"/>
    <property type="project" value="UniProtKB-SubCell"/>
</dbReference>
<keyword evidence="7 17" id="KW-0812">Transmembrane</keyword>
<keyword evidence="8" id="KW-1000">Mitochondrion outer membrane</keyword>
<feature type="transmembrane region" description="Helical" evidence="17">
    <location>
        <begin position="140"/>
        <end position="162"/>
    </location>
</feature>
<evidence type="ECO:0000256" key="4">
    <source>
        <dbReference type="ARBA" id="ARBA00010459"/>
    </source>
</evidence>
<organism evidence="18 20">
    <name type="scientific">Rotaria magnacalcarata</name>
    <dbReference type="NCBI Taxonomy" id="392030"/>
    <lineage>
        <taxon>Eukaryota</taxon>
        <taxon>Metazoa</taxon>
        <taxon>Spiralia</taxon>
        <taxon>Gnathifera</taxon>
        <taxon>Rotifera</taxon>
        <taxon>Eurotatoria</taxon>
        <taxon>Bdelloidea</taxon>
        <taxon>Philodinida</taxon>
        <taxon>Philodinidae</taxon>
        <taxon>Rotaria</taxon>
    </lineage>
</organism>
<comment type="subunit">
    <text evidence="14">Homotrimer; The trimer binds only one molecule of glutathione.</text>
</comment>
<evidence type="ECO:0000256" key="13">
    <source>
        <dbReference type="ARBA" id="ARBA00023136"/>
    </source>
</evidence>
<dbReference type="AlphaFoldDB" id="A0A816KLI4"/>
<dbReference type="Proteomes" id="UP000676336">
    <property type="component" value="Unassembled WGS sequence"/>
</dbReference>
<evidence type="ECO:0000256" key="6">
    <source>
        <dbReference type="ARBA" id="ARBA00022679"/>
    </source>
</evidence>
<keyword evidence="12" id="KW-0496">Mitochondrion</keyword>
<dbReference type="PANTHER" id="PTHR10689:SF6">
    <property type="entry name" value="MICROSOMAL GLUTATHIONE S-TRANSFERASE 1"/>
    <property type="match status" value="1"/>
</dbReference>
<evidence type="ECO:0000256" key="9">
    <source>
        <dbReference type="ARBA" id="ARBA00022824"/>
    </source>
</evidence>
<dbReference type="GO" id="GO:0005789">
    <property type="term" value="C:endoplasmic reticulum membrane"/>
    <property type="evidence" value="ECO:0007669"/>
    <property type="project" value="UniProtKB-SubCell"/>
</dbReference>
<evidence type="ECO:0000256" key="15">
    <source>
        <dbReference type="ARBA" id="ARBA00039397"/>
    </source>
</evidence>
<dbReference type="InterPro" id="IPR040162">
    <property type="entry name" value="MGST1-like"/>
</dbReference>
<dbReference type="EC" id="2.5.1.18" evidence="5"/>
<comment type="caution">
    <text evidence="18">The sequence shown here is derived from an EMBL/GenBank/DDBJ whole genome shotgun (WGS) entry which is preliminary data.</text>
</comment>
<protein>
    <recommendedName>
        <fullName evidence="15">Microsomal glutathione S-transferase 1</fullName>
        <ecNumber evidence="5">2.5.1.18</ecNumber>
    </recommendedName>
</protein>
<dbReference type="SUPFAM" id="SSF161084">
    <property type="entry name" value="MAPEG domain-like"/>
    <property type="match status" value="1"/>
</dbReference>
<keyword evidence="11" id="KW-0007">Acetylation</keyword>
<evidence type="ECO:0000256" key="10">
    <source>
        <dbReference type="ARBA" id="ARBA00022989"/>
    </source>
</evidence>
<dbReference type="Proteomes" id="UP000663824">
    <property type="component" value="Unassembled WGS sequence"/>
</dbReference>
<dbReference type="Pfam" id="PF01124">
    <property type="entry name" value="MAPEG"/>
    <property type="match status" value="1"/>
</dbReference>
<accession>A0A816KLI4</accession>
<dbReference type="EMBL" id="CAJOBI010314444">
    <property type="protein sequence ID" value="CAF5174431.1"/>
    <property type="molecule type" value="Genomic_DNA"/>
</dbReference>
<evidence type="ECO:0000256" key="8">
    <source>
        <dbReference type="ARBA" id="ARBA00022787"/>
    </source>
</evidence>
<keyword evidence="9" id="KW-0256">Endoplasmic reticulum</keyword>
<keyword evidence="13 17" id="KW-0472">Membrane</keyword>
<evidence type="ECO:0000313" key="18">
    <source>
        <dbReference type="EMBL" id="CAF1914613.1"/>
    </source>
</evidence>
<proteinExistence type="inferred from homology"/>
<evidence type="ECO:0000256" key="5">
    <source>
        <dbReference type="ARBA" id="ARBA00012452"/>
    </source>
</evidence>
<evidence type="ECO:0000256" key="2">
    <source>
        <dbReference type="ARBA" id="ARBA00004294"/>
    </source>
</evidence>
<keyword evidence="6" id="KW-0808">Transferase</keyword>
<dbReference type="InterPro" id="IPR001129">
    <property type="entry name" value="Membr-assoc_MAPEG"/>
</dbReference>
<evidence type="ECO:0000256" key="11">
    <source>
        <dbReference type="ARBA" id="ARBA00022990"/>
    </source>
</evidence>
<evidence type="ECO:0000313" key="19">
    <source>
        <dbReference type="EMBL" id="CAF5174431.1"/>
    </source>
</evidence>
<evidence type="ECO:0000256" key="7">
    <source>
        <dbReference type="ARBA" id="ARBA00022692"/>
    </source>
</evidence>
<dbReference type="GO" id="GO:0004364">
    <property type="term" value="F:glutathione transferase activity"/>
    <property type="evidence" value="ECO:0007669"/>
    <property type="project" value="UniProtKB-EC"/>
</dbReference>
<dbReference type="PANTHER" id="PTHR10689">
    <property type="entry name" value="MICROSOMAL GLUTATHIONE S-TRANSFERASE 1"/>
    <property type="match status" value="1"/>
</dbReference>
<dbReference type="EMBL" id="CAJNRE010000069">
    <property type="protein sequence ID" value="CAF1914613.1"/>
    <property type="molecule type" value="Genomic_DNA"/>
</dbReference>
<evidence type="ECO:0000313" key="20">
    <source>
        <dbReference type="Proteomes" id="UP000663824"/>
    </source>
</evidence>
<comment type="catalytic activity">
    <reaction evidence="16">
        <text>RX + glutathione = an S-substituted glutathione + a halide anion + H(+)</text>
        <dbReference type="Rhea" id="RHEA:16437"/>
        <dbReference type="ChEBI" id="CHEBI:15378"/>
        <dbReference type="ChEBI" id="CHEBI:16042"/>
        <dbReference type="ChEBI" id="CHEBI:17792"/>
        <dbReference type="ChEBI" id="CHEBI:57925"/>
        <dbReference type="ChEBI" id="CHEBI:90779"/>
        <dbReference type="EC" id="2.5.1.18"/>
    </reaction>
    <physiologicalReaction direction="left-to-right" evidence="16">
        <dbReference type="Rhea" id="RHEA:16438"/>
    </physiologicalReaction>
</comment>
<name>A0A816KLI4_9BILA</name>
<evidence type="ECO:0000256" key="3">
    <source>
        <dbReference type="ARBA" id="ARBA00004477"/>
    </source>
</evidence>
<gene>
    <name evidence="18" type="ORF">MBJ925_LOCUS1080</name>
    <name evidence="19" type="ORF">SMN809_LOCUS66982</name>
</gene>
<comment type="similarity">
    <text evidence="4">Belongs to the MAPEG family.</text>
</comment>
<feature type="transmembrane region" description="Helical" evidence="17">
    <location>
        <begin position="92"/>
        <end position="120"/>
    </location>
</feature>
<evidence type="ECO:0000256" key="14">
    <source>
        <dbReference type="ARBA" id="ARBA00038540"/>
    </source>
</evidence>